<keyword evidence="8" id="KW-1185">Reference proteome</keyword>
<evidence type="ECO:0000313" key="7">
    <source>
        <dbReference type="EMBL" id="TWE10243.1"/>
    </source>
</evidence>
<evidence type="ECO:0000313" key="8">
    <source>
        <dbReference type="Proteomes" id="UP000318297"/>
    </source>
</evidence>
<evidence type="ECO:0000256" key="2">
    <source>
        <dbReference type="ARBA" id="ARBA00022630"/>
    </source>
</evidence>
<accession>A0A561E3Q3</accession>
<dbReference type="Pfam" id="PF05199">
    <property type="entry name" value="GMC_oxred_C"/>
    <property type="match status" value="1"/>
</dbReference>
<dbReference type="Proteomes" id="UP000318297">
    <property type="component" value="Unassembled WGS sequence"/>
</dbReference>
<dbReference type="GO" id="GO:0016614">
    <property type="term" value="F:oxidoreductase activity, acting on CH-OH group of donors"/>
    <property type="evidence" value="ECO:0007669"/>
    <property type="project" value="InterPro"/>
</dbReference>
<protein>
    <submittedName>
        <fullName evidence="7">Choline dehydrogenase-like flavoprotein</fullName>
    </submittedName>
</protein>
<organism evidence="7 8">
    <name type="scientific">Rudaeicoccus suwonensis</name>
    <dbReference type="NCBI Taxonomy" id="657409"/>
    <lineage>
        <taxon>Bacteria</taxon>
        <taxon>Bacillati</taxon>
        <taxon>Actinomycetota</taxon>
        <taxon>Actinomycetes</taxon>
        <taxon>Micrococcales</taxon>
        <taxon>Dermacoccaceae</taxon>
        <taxon>Rudaeicoccus</taxon>
    </lineage>
</organism>
<dbReference type="InterPro" id="IPR007867">
    <property type="entry name" value="GMC_OxRtase_C"/>
</dbReference>
<dbReference type="Gene3D" id="3.50.50.60">
    <property type="entry name" value="FAD/NAD(P)-binding domain"/>
    <property type="match status" value="2"/>
</dbReference>
<dbReference type="PANTHER" id="PTHR46056">
    <property type="entry name" value="LONG-CHAIN-ALCOHOL OXIDASE"/>
    <property type="match status" value="1"/>
</dbReference>
<feature type="domain" description="Glucose-methanol-choline oxidoreductase C-terminal" evidence="6">
    <location>
        <begin position="394"/>
        <end position="510"/>
    </location>
</feature>
<proteinExistence type="inferred from homology"/>
<reference evidence="7 8" key="1">
    <citation type="submission" date="2019-06" db="EMBL/GenBank/DDBJ databases">
        <title>Sequencing the genomes of 1000 actinobacteria strains.</title>
        <authorList>
            <person name="Klenk H.-P."/>
        </authorList>
    </citation>
    <scope>NUCLEOTIDE SEQUENCE [LARGE SCALE GENOMIC DNA]</scope>
    <source>
        <strain evidence="7 8">DSM 19560</strain>
    </source>
</reference>
<keyword evidence="3" id="KW-0274">FAD</keyword>
<dbReference type="RefSeq" id="WP_145229057.1">
    <property type="nucleotide sequence ID" value="NZ_VIVQ01000002.1"/>
</dbReference>
<dbReference type="InterPro" id="IPR036188">
    <property type="entry name" value="FAD/NAD-bd_sf"/>
</dbReference>
<dbReference type="Pfam" id="PF00732">
    <property type="entry name" value="GMC_oxred_N"/>
    <property type="match status" value="1"/>
</dbReference>
<gene>
    <name evidence="7" type="ORF">BKA23_2597</name>
</gene>
<dbReference type="GO" id="GO:0050660">
    <property type="term" value="F:flavin adenine dinucleotide binding"/>
    <property type="evidence" value="ECO:0007669"/>
    <property type="project" value="InterPro"/>
</dbReference>
<evidence type="ECO:0000259" key="5">
    <source>
        <dbReference type="Pfam" id="PF00732"/>
    </source>
</evidence>
<dbReference type="SUPFAM" id="SSF54373">
    <property type="entry name" value="FAD-linked reductases, C-terminal domain"/>
    <property type="match status" value="1"/>
</dbReference>
<evidence type="ECO:0000256" key="1">
    <source>
        <dbReference type="ARBA" id="ARBA00010790"/>
    </source>
</evidence>
<dbReference type="InterPro" id="IPR000172">
    <property type="entry name" value="GMC_OxRdtase_N"/>
</dbReference>
<comment type="similarity">
    <text evidence="1">Belongs to the GMC oxidoreductase family.</text>
</comment>
<evidence type="ECO:0000256" key="3">
    <source>
        <dbReference type="ARBA" id="ARBA00022827"/>
    </source>
</evidence>
<dbReference type="EMBL" id="VIVQ01000002">
    <property type="protein sequence ID" value="TWE10243.1"/>
    <property type="molecule type" value="Genomic_DNA"/>
</dbReference>
<feature type="domain" description="Glucose-methanol-choline oxidoreductase N-terminal" evidence="5">
    <location>
        <begin position="135"/>
        <end position="308"/>
    </location>
</feature>
<evidence type="ECO:0000256" key="4">
    <source>
        <dbReference type="ARBA" id="ARBA00023002"/>
    </source>
</evidence>
<keyword evidence="2" id="KW-0285">Flavoprotein</keyword>
<keyword evidence="4" id="KW-0560">Oxidoreductase</keyword>
<sequence>MAAQNGNPIGHDEPAVVIVGSGAGGGTLAYELTARGIPCVVLEAGPYLTPDDYENDEWAAFNQMAWLSKRVSSGSWRVARDFPNLPAWIVKAVGGSTTHWSGATPRFKDYEFKTKTYYGGVRDANLLDWPITLGELAPYYDRAERAIGSTHRHGRPPLPANNNYKVFAGGAERVGYRFYATGPYGTNAEPYDGRPASVQDGFNFQGDKQSAKWSTAVREIPRALSTGKLDLRAEAQAVQITHDARGRVDAVLYLDKDGNLHRQRATIVCVAGNSIESPRLLLMSASAMHPDGLANSSGQVGRNYMRHMTGSVYARFDKPVRMYRGETMAGIVADEARLDTSRGFAGGYYFETISLGPAFLASFIEPGAWGHDLTDLLEAYANTAGLWIVGEDMPQETNRISLHTSEVDEWGLPVADVHYDDHANDLAMREHGYSRADLLYESVGALGTHHTPPYPSTHNLGTCRMSARPQDGVVDAFGQAHDVPGLFVSDGSVMTSGAAANPTLTIVALAIRQAEYIADQLSAGGL</sequence>
<dbReference type="AlphaFoldDB" id="A0A561E3Q3"/>
<comment type="caution">
    <text evidence="7">The sequence shown here is derived from an EMBL/GenBank/DDBJ whole genome shotgun (WGS) entry which is preliminary data.</text>
</comment>
<evidence type="ECO:0000259" key="6">
    <source>
        <dbReference type="Pfam" id="PF05199"/>
    </source>
</evidence>
<dbReference type="PANTHER" id="PTHR46056:SF12">
    <property type="entry name" value="LONG-CHAIN-ALCOHOL OXIDASE"/>
    <property type="match status" value="1"/>
</dbReference>
<dbReference type="SUPFAM" id="SSF51905">
    <property type="entry name" value="FAD/NAD(P)-binding domain"/>
    <property type="match status" value="1"/>
</dbReference>
<dbReference type="OrthoDB" id="9798604at2"/>
<name>A0A561E3Q3_9MICO</name>